<reference evidence="2" key="1">
    <citation type="journal article" date="2012" name="Proc. Natl. Acad. Sci. U.S.A.">
        <title>Antigenic diversity is generated by distinct evolutionary mechanisms in African trypanosome species.</title>
        <authorList>
            <person name="Jackson A.P."/>
            <person name="Berry A."/>
            <person name="Aslett M."/>
            <person name="Allison H.C."/>
            <person name="Burton P."/>
            <person name="Vavrova-Anderson J."/>
            <person name="Brown R."/>
            <person name="Browne H."/>
            <person name="Corton N."/>
            <person name="Hauser H."/>
            <person name="Gamble J."/>
            <person name="Gilderthorp R."/>
            <person name="Marcello L."/>
            <person name="McQuillan J."/>
            <person name="Otto T.D."/>
            <person name="Quail M.A."/>
            <person name="Sanders M.J."/>
            <person name="van Tonder A."/>
            <person name="Ginger M.L."/>
            <person name="Field M.C."/>
            <person name="Barry J.D."/>
            <person name="Hertz-Fowler C."/>
            <person name="Berriman M."/>
        </authorList>
    </citation>
    <scope>NUCLEOTIDE SEQUENCE</scope>
    <source>
        <strain evidence="2">Y486</strain>
    </source>
</reference>
<keyword evidence="1" id="KW-0812">Transmembrane</keyword>
<feature type="transmembrane region" description="Helical" evidence="1">
    <location>
        <begin position="48"/>
        <end position="69"/>
    </location>
</feature>
<keyword evidence="1" id="KW-1133">Transmembrane helix</keyword>
<sequence>MWSVASRTSKTRNQTCVKRLRRYIFSYVIRTCWCPTYFMWHFDGSRMNFFFSFFYWDFPFSIYMHIYAYPPTCTRSLFLSVLYAQTHTGGAGEGKKKKKKKKEGIRISREVFCCVHVSMKQQVCLYCCH</sequence>
<keyword evidence="1" id="KW-0472">Membrane</keyword>
<proteinExistence type="predicted"/>
<dbReference type="EMBL" id="HE573026">
    <property type="protein sequence ID" value="CCC51002.1"/>
    <property type="molecule type" value="Genomic_DNA"/>
</dbReference>
<feature type="transmembrane region" description="Helical" evidence="1">
    <location>
        <begin position="20"/>
        <end position="42"/>
    </location>
</feature>
<name>G0U554_TRYVY</name>
<gene>
    <name evidence="2" type="ORF">TVY486_1000560</name>
</gene>
<dbReference type="VEuPathDB" id="TriTrypDB:TvY486_1000560"/>
<organism evidence="2">
    <name type="scientific">Trypanosoma vivax (strain Y486)</name>
    <dbReference type="NCBI Taxonomy" id="1055687"/>
    <lineage>
        <taxon>Eukaryota</taxon>
        <taxon>Discoba</taxon>
        <taxon>Euglenozoa</taxon>
        <taxon>Kinetoplastea</taxon>
        <taxon>Metakinetoplastina</taxon>
        <taxon>Trypanosomatida</taxon>
        <taxon>Trypanosomatidae</taxon>
        <taxon>Trypanosoma</taxon>
        <taxon>Duttonella</taxon>
    </lineage>
</organism>
<evidence type="ECO:0000313" key="2">
    <source>
        <dbReference type="EMBL" id="CCC51002.1"/>
    </source>
</evidence>
<evidence type="ECO:0000256" key="1">
    <source>
        <dbReference type="SAM" id="Phobius"/>
    </source>
</evidence>
<dbReference type="AlphaFoldDB" id="G0U554"/>
<protein>
    <submittedName>
        <fullName evidence="2">Uncharacterized protein</fullName>
    </submittedName>
</protein>
<accession>G0U554</accession>